<name>A0A1G7NLE5_9SPHN</name>
<evidence type="ECO:0000313" key="2">
    <source>
        <dbReference type="Proteomes" id="UP000323502"/>
    </source>
</evidence>
<sequence>MIQGLAALPAAAVAAAAGAVAERVHRDAVEPAIAAAAVTAAEDFCGRVLIARDAVQVVEAGGGWQALVHGPVRGIAGTHPVDIDAGGTGWVRVGARTTVRYQAGLAEDWAALPPGIVQGIALFGAVLATDGADAPLPAGVTALWRPWRRVRIGAHRA</sequence>
<dbReference type="RefSeq" id="WP_235904075.1">
    <property type="nucleotide sequence ID" value="NZ_FNBI01000005.1"/>
</dbReference>
<organism evidence="1 2">
    <name type="scientific">Sphingomonas carotinifaciens</name>
    <dbReference type="NCBI Taxonomy" id="1166323"/>
    <lineage>
        <taxon>Bacteria</taxon>
        <taxon>Pseudomonadati</taxon>
        <taxon>Pseudomonadota</taxon>
        <taxon>Alphaproteobacteria</taxon>
        <taxon>Sphingomonadales</taxon>
        <taxon>Sphingomonadaceae</taxon>
        <taxon>Sphingomonas</taxon>
    </lineage>
</organism>
<proteinExistence type="predicted"/>
<reference evidence="1 2" key="1">
    <citation type="submission" date="2016-10" db="EMBL/GenBank/DDBJ databases">
        <authorList>
            <person name="Varghese N."/>
            <person name="Submissions S."/>
        </authorList>
    </citation>
    <scope>NUCLEOTIDE SEQUENCE [LARGE SCALE GENOMIC DNA]</scope>
    <source>
        <strain evidence="1 2">S7-754</strain>
    </source>
</reference>
<dbReference type="AlphaFoldDB" id="A0A1G7NLE5"/>
<accession>A0A1G7NLE5</accession>
<dbReference type="Proteomes" id="UP000323502">
    <property type="component" value="Unassembled WGS sequence"/>
</dbReference>
<gene>
    <name evidence="1" type="ORF">SAMN05216557_105210</name>
</gene>
<dbReference type="EMBL" id="FNBI01000005">
    <property type="protein sequence ID" value="SDF74878.1"/>
    <property type="molecule type" value="Genomic_DNA"/>
</dbReference>
<protein>
    <submittedName>
        <fullName evidence="1">Uncharacterized protein</fullName>
    </submittedName>
</protein>
<evidence type="ECO:0000313" key="1">
    <source>
        <dbReference type="EMBL" id="SDF74878.1"/>
    </source>
</evidence>
<keyword evidence="2" id="KW-1185">Reference proteome</keyword>